<proteinExistence type="predicted"/>
<reference evidence="1 2" key="1">
    <citation type="journal article" date="2019" name="Genome Biol. Evol.">
        <title>Insights into the evolution of the New World diploid cottons (Gossypium, subgenus Houzingenia) based on genome sequencing.</title>
        <authorList>
            <person name="Grover C.E."/>
            <person name="Arick M.A. 2nd"/>
            <person name="Thrash A."/>
            <person name="Conover J.L."/>
            <person name="Sanders W.S."/>
            <person name="Peterson D.G."/>
            <person name="Frelichowski J.E."/>
            <person name="Scheffler J.A."/>
            <person name="Scheffler B.E."/>
            <person name="Wendel J.F."/>
        </authorList>
    </citation>
    <scope>NUCLEOTIDE SEQUENCE [LARGE SCALE GENOMIC DNA]</scope>
    <source>
        <strain evidence="1">8</strain>
        <tissue evidence="1">Leaf</tissue>
    </source>
</reference>
<sequence length="66" mass="7613">MSAAERVRVESSDVRSFYSHVSTVTSRRLIKFRIGICVKRMPNGEPRDCFRTRFCINAAILIGFPY</sequence>
<evidence type="ECO:0000313" key="1">
    <source>
        <dbReference type="EMBL" id="MBA0787254.1"/>
    </source>
</evidence>
<accession>A0A7J9FQM8</accession>
<keyword evidence="2" id="KW-1185">Reference proteome</keyword>
<dbReference type="EMBL" id="JABEZW010225579">
    <property type="protein sequence ID" value="MBA0787254.1"/>
    <property type="molecule type" value="Genomic_DNA"/>
</dbReference>
<dbReference type="Proteomes" id="UP000593568">
    <property type="component" value="Unassembled WGS sequence"/>
</dbReference>
<protein>
    <submittedName>
        <fullName evidence="1">Uncharacterized protein</fullName>
    </submittedName>
</protein>
<gene>
    <name evidence="1" type="ORF">Gotri_025722</name>
</gene>
<dbReference type="AlphaFoldDB" id="A0A7J9FQM8"/>
<organism evidence="1 2">
    <name type="scientific">Gossypium trilobum</name>
    <dbReference type="NCBI Taxonomy" id="34281"/>
    <lineage>
        <taxon>Eukaryota</taxon>
        <taxon>Viridiplantae</taxon>
        <taxon>Streptophyta</taxon>
        <taxon>Embryophyta</taxon>
        <taxon>Tracheophyta</taxon>
        <taxon>Spermatophyta</taxon>
        <taxon>Magnoliopsida</taxon>
        <taxon>eudicotyledons</taxon>
        <taxon>Gunneridae</taxon>
        <taxon>Pentapetalae</taxon>
        <taxon>rosids</taxon>
        <taxon>malvids</taxon>
        <taxon>Malvales</taxon>
        <taxon>Malvaceae</taxon>
        <taxon>Malvoideae</taxon>
        <taxon>Gossypium</taxon>
    </lineage>
</organism>
<comment type="caution">
    <text evidence="1">The sequence shown here is derived from an EMBL/GenBank/DDBJ whole genome shotgun (WGS) entry which is preliminary data.</text>
</comment>
<evidence type="ECO:0000313" key="2">
    <source>
        <dbReference type="Proteomes" id="UP000593568"/>
    </source>
</evidence>
<name>A0A7J9FQM8_9ROSI</name>